<dbReference type="EMBL" id="VFLP01000010">
    <property type="protein sequence ID" value="TRX96552.1"/>
    <property type="molecule type" value="Genomic_DNA"/>
</dbReference>
<reference evidence="4" key="1">
    <citation type="submission" date="2019-06" db="EMBL/GenBank/DDBJ databases">
        <title>Draft genome sequence of the griseofulvin-producing fungus Xylaria cubensis strain G536.</title>
        <authorList>
            <person name="Mead M.E."/>
            <person name="Raja H.A."/>
            <person name="Steenwyk J.L."/>
            <person name="Knowles S.L."/>
            <person name="Oberlies N.H."/>
            <person name="Rokas A."/>
        </authorList>
    </citation>
    <scope>NUCLEOTIDE SEQUENCE [LARGE SCALE GENOMIC DNA]</scope>
    <source>
        <strain evidence="4">G536</strain>
    </source>
</reference>
<feature type="compositionally biased region" description="Basic and acidic residues" evidence="1">
    <location>
        <begin position="300"/>
        <end position="332"/>
    </location>
</feature>
<accession>A0A553I8P6</accession>
<feature type="compositionally biased region" description="Basic and acidic residues" evidence="1">
    <location>
        <begin position="422"/>
        <end position="431"/>
    </location>
</feature>
<organism evidence="3 4">
    <name type="scientific">Xylaria flabelliformis</name>
    <dbReference type="NCBI Taxonomy" id="2512241"/>
    <lineage>
        <taxon>Eukaryota</taxon>
        <taxon>Fungi</taxon>
        <taxon>Dikarya</taxon>
        <taxon>Ascomycota</taxon>
        <taxon>Pezizomycotina</taxon>
        <taxon>Sordariomycetes</taxon>
        <taxon>Xylariomycetidae</taxon>
        <taxon>Xylariales</taxon>
        <taxon>Xylariaceae</taxon>
        <taxon>Xylaria</taxon>
    </lineage>
</organism>
<name>A0A553I8P6_9PEZI</name>
<feature type="region of interest" description="Disordered" evidence="1">
    <location>
        <begin position="380"/>
        <end position="431"/>
    </location>
</feature>
<feature type="compositionally biased region" description="Low complexity" evidence="1">
    <location>
        <begin position="273"/>
        <end position="286"/>
    </location>
</feature>
<evidence type="ECO:0000256" key="2">
    <source>
        <dbReference type="SAM" id="SignalP"/>
    </source>
</evidence>
<evidence type="ECO:0000313" key="4">
    <source>
        <dbReference type="Proteomes" id="UP000319160"/>
    </source>
</evidence>
<dbReference type="OrthoDB" id="4225201at2759"/>
<feature type="signal peptide" evidence="2">
    <location>
        <begin position="1"/>
        <end position="20"/>
    </location>
</feature>
<dbReference type="AlphaFoldDB" id="A0A553I8P6"/>
<keyword evidence="2" id="KW-0732">Signal</keyword>
<dbReference type="Proteomes" id="UP000319160">
    <property type="component" value="Unassembled WGS sequence"/>
</dbReference>
<protein>
    <submittedName>
        <fullName evidence="3">Uncharacterized protein</fullName>
    </submittedName>
</protein>
<gene>
    <name evidence="3" type="ORF">FHL15_002454</name>
</gene>
<feature type="compositionally biased region" description="Polar residues" evidence="1">
    <location>
        <begin position="287"/>
        <end position="299"/>
    </location>
</feature>
<dbReference type="STRING" id="2512241.A0A553I8P6"/>
<sequence>MLGLLKAAVLLAPALELAWAATPATVSNDEDLTSGSLITLALEGISNYTALQQTTLDLRVFESTTPCGYGNVSLNGESLAQDDSGFGSGSIPTESGSVLTADWKFTCVHLDQDSEVQLLSVRIVSVDDQDIDDVAFSVQFQQIAPVSVSYIDGANAKLKSLPAPNSSNNRRPSLEDELADLEVLKEQLLALEHSIALKIAHISDSFNLDQPEKLLGADCGGLKCFFGTIFDRMKTAAKKLYHSGKGDGFLASRPGNPHWPSSQGDQRPLMKISSVSSSQESGSFNSQNAADDQISTANKDTSDPSHDRRPLTSESWLRDGLRREGVEDQEKDAMMRQLRESDLEEESSDALSTTMEEEIAQFRAAASAVGNLVSVDESLPAYDENRSPEYDVDGFQLTPAGSTSGSSSSRSSSLGGSTTRSSLDENVERKE</sequence>
<feature type="chain" id="PRO_5022242277" evidence="2">
    <location>
        <begin position="21"/>
        <end position="431"/>
    </location>
</feature>
<proteinExistence type="predicted"/>
<feature type="compositionally biased region" description="Low complexity" evidence="1">
    <location>
        <begin position="401"/>
        <end position="421"/>
    </location>
</feature>
<keyword evidence="4" id="KW-1185">Reference proteome</keyword>
<evidence type="ECO:0000313" key="3">
    <source>
        <dbReference type="EMBL" id="TRX96552.1"/>
    </source>
</evidence>
<evidence type="ECO:0000256" key="1">
    <source>
        <dbReference type="SAM" id="MobiDB-lite"/>
    </source>
</evidence>
<feature type="region of interest" description="Disordered" evidence="1">
    <location>
        <begin position="248"/>
        <end position="332"/>
    </location>
</feature>
<comment type="caution">
    <text evidence="3">The sequence shown here is derived from an EMBL/GenBank/DDBJ whole genome shotgun (WGS) entry which is preliminary data.</text>
</comment>